<evidence type="ECO:0000313" key="2">
    <source>
        <dbReference type="Proteomes" id="UP000548476"/>
    </source>
</evidence>
<comment type="caution">
    <text evidence="1">The sequence shown here is derived from an EMBL/GenBank/DDBJ whole genome shotgun (WGS) entry which is preliminary data.</text>
</comment>
<organism evidence="1 2">
    <name type="scientific">Phytomonospora endophytica</name>
    <dbReference type="NCBI Taxonomy" id="714109"/>
    <lineage>
        <taxon>Bacteria</taxon>
        <taxon>Bacillati</taxon>
        <taxon>Actinomycetota</taxon>
        <taxon>Actinomycetes</taxon>
        <taxon>Micromonosporales</taxon>
        <taxon>Micromonosporaceae</taxon>
        <taxon>Phytomonospora</taxon>
    </lineage>
</organism>
<sequence>MPLDLADVLRAAPATITRTGVVTGVDGDDVTVNLDGGEVEATHLAAYTPAAQDVVLILGTPGGTWYVLGKLGTNDEPLPPAPPSAPTAGTDVFVPVESGTYRDGVRQPTTDDVRQGGDATGAVYTGAWWYATTPGATLAGLTATGGRVWIDRAPSGPAGPADVVAYLHADPEPTPGPPTEAAALHTIGALDHGQGAWLELPAAWPPLLADGTARGVALSTAGPALTAVGLSGDPQSGALEIDWTE</sequence>
<accession>A0A841FXQ6</accession>
<gene>
    <name evidence="1" type="ORF">HNR73_006205</name>
</gene>
<name>A0A841FXQ6_9ACTN</name>
<protein>
    <submittedName>
        <fullName evidence="1">Uncharacterized protein</fullName>
    </submittedName>
</protein>
<reference evidence="1 2" key="1">
    <citation type="submission" date="2020-08" db="EMBL/GenBank/DDBJ databases">
        <title>Genomic Encyclopedia of Type Strains, Phase IV (KMG-IV): sequencing the most valuable type-strain genomes for metagenomic binning, comparative biology and taxonomic classification.</title>
        <authorList>
            <person name="Goeker M."/>
        </authorList>
    </citation>
    <scope>NUCLEOTIDE SEQUENCE [LARGE SCALE GENOMIC DNA]</scope>
    <source>
        <strain evidence="1 2">YIM 65646</strain>
    </source>
</reference>
<dbReference type="AlphaFoldDB" id="A0A841FXQ6"/>
<dbReference type="RefSeq" id="WP_184791121.1">
    <property type="nucleotide sequence ID" value="NZ_BONT01000008.1"/>
</dbReference>
<dbReference type="Proteomes" id="UP000548476">
    <property type="component" value="Unassembled WGS sequence"/>
</dbReference>
<evidence type="ECO:0000313" key="1">
    <source>
        <dbReference type="EMBL" id="MBB6038322.1"/>
    </source>
</evidence>
<proteinExistence type="predicted"/>
<dbReference type="EMBL" id="JACHGT010000016">
    <property type="protein sequence ID" value="MBB6038322.1"/>
    <property type="molecule type" value="Genomic_DNA"/>
</dbReference>
<keyword evidence="2" id="KW-1185">Reference proteome</keyword>